<dbReference type="Proteomes" id="UP000824469">
    <property type="component" value="Unassembled WGS sequence"/>
</dbReference>
<feature type="non-terminal residue" evidence="2">
    <location>
        <position position="64"/>
    </location>
</feature>
<dbReference type="AlphaFoldDB" id="A0AA38G4Y3"/>
<proteinExistence type="predicted"/>
<comment type="caution">
    <text evidence="2">The sequence shown here is derived from an EMBL/GenBank/DDBJ whole genome shotgun (WGS) entry which is preliminary data.</text>
</comment>
<name>A0AA38G4Y3_TAXCH</name>
<gene>
    <name evidence="2" type="ORF">KI387_023760</name>
</gene>
<evidence type="ECO:0000256" key="1">
    <source>
        <dbReference type="SAM" id="Coils"/>
    </source>
</evidence>
<sequence length="64" mass="7526">VTRRNIDKAATLRMMLEDKKDKEEEIKFLTKKKDKVEAKVFSILDTAEEIGDEILATRPKYKKK</sequence>
<evidence type="ECO:0000313" key="2">
    <source>
        <dbReference type="EMBL" id="KAH9315133.1"/>
    </source>
</evidence>
<dbReference type="EMBL" id="JAHRHJ020000005">
    <property type="protein sequence ID" value="KAH9315133.1"/>
    <property type="molecule type" value="Genomic_DNA"/>
</dbReference>
<keyword evidence="1" id="KW-0175">Coiled coil</keyword>
<organism evidence="2 3">
    <name type="scientific">Taxus chinensis</name>
    <name type="common">Chinese yew</name>
    <name type="synonym">Taxus wallichiana var. chinensis</name>
    <dbReference type="NCBI Taxonomy" id="29808"/>
    <lineage>
        <taxon>Eukaryota</taxon>
        <taxon>Viridiplantae</taxon>
        <taxon>Streptophyta</taxon>
        <taxon>Embryophyta</taxon>
        <taxon>Tracheophyta</taxon>
        <taxon>Spermatophyta</taxon>
        <taxon>Pinopsida</taxon>
        <taxon>Pinidae</taxon>
        <taxon>Conifers II</taxon>
        <taxon>Cupressales</taxon>
        <taxon>Taxaceae</taxon>
        <taxon>Taxus</taxon>
    </lineage>
</organism>
<keyword evidence="3" id="KW-1185">Reference proteome</keyword>
<accession>A0AA38G4Y3</accession>
<evidence type="ECO:0000313" key="3">
    <source>
        <dbReference type="Proteomes" id="UP000824469"/>
    </source>
</evidence>
<feature type="non-terminal residue" evidence="2">
    <location>
        <position position="1"/>
    </location>
</feature>
<reference evidence="2 3" key="1">
    <citation type="journal article" date="2021" name="Nat. Plants">
        <title>The Taxus genome provides insights into paclitaxel biosynthesis.</title>
        <authorList>
            <person name="Xiong X."/>
            <person name="Gou J."/>
            <person name="Liao Q."/>
            <person name="Li Y."/>
            <person name="Zhou Q."/>
            <person name="Bi G."/>
            <person name="Li C."/>
            <person name="Du R."/>
            <person name="Wang X."/>
            <person name="Sun T."/>
            <person name="Guo L."/>
            <person name="Liang H."/>
            <person name="Lu P."/>
            <person name="Wu Y."/>
            <person name="Zhang Z."/>
            <person name="Ro D.K."/>
            <person name="Shang Y."/>
            <person name="Huang S."/>
            <person name="Yan J."/>
        </authorList>
    </citation>
    <scope>NUCLEOTIDE SEQUENCE [LARGE SCALE GENOMIC DNA]</scope>
    <source>
        <strain evidence="2">Ta-2019</strain>
    </source>
</reference>
<feature type="coiled-coil region" evidence="1">
    <location>
        <begin position="12"/>
        <end position="39"/>
    </location>
</feature>
<protein>
    <submittedName>
        <fullName evidence="2">Uncharacterized protein</fullName>
    </submittedName>
</protein>